<dbReference type="PROSITE" id="PS50262">
    <property type="entry name" value="G_PROTEIN_RECEP_F1_2"/>
    <property type="match status" value="1"/>
</dbReference>
<feature type="domain" description="G-protein coupled receptors family 1 profile" evidence="10">
    <location>
        <begin position="67"/>
        <end position="317"/>
    </location>
</feature>
<proteinExistence type="predicted"/>
<evidence type="ECO:0000256" key="3">
    <source>
        <dbReference type="ARBA" id="ARBA00022692"/>
    </source>
</evidence>
<dbReference type="PANTHER" id="PTHR24231:SF15">
    <property type="entry name" value="2-OXOGLUTARATE RECEPTOR 1"/>
    <property type="match status" value="1"/>
</dbReference>
<keyword evidence="8" id="KW-0807">Transducer</keyword>
<comment type="caution">
    <text evidence="11">The sequence shown here is derived from an EMBL/GenBank/DDBJ whole genome shotgun (WGS) entry which is preliminary data.</text>
</comment>
<feature type="transmembrane region" description="Helical" evidence="9">
    <location>
        <begin position="130"/>
        <end position="153"/>
    </location>
</feature>
<keyword evidence="3 9" id="KW-0812">Transmembrane</keyword>
<dbReference type="PRINTS" id="PR00237">
    <property type="entry name" value="GPCRRHODOPSN"/>
</dbReference>
<dbReference type="GO" id="GO:0004930">
    <property type="term" value="F:G protein-coupled receptor activity"/>
    <property type="evidence" value="ECO:0007669"/>
    <property type="project" value="UniProtKB-KW"/>
</dbReference>
<keyword evidence="12" id="KW-1185">Reference proteome</keyword>
<sequence>MDYLPADSLRLVQDPLLPHCWSWCAAEMPSAAASHMAFRWRPYLVESLQRYYLPAAYGTIFIIGLVGNLASIFIYVAKMRPWTSNIVIMLNLALSDLLYTLSLPVLVWYYTQPEPPPLQAPLCYLMRVPFHLHLYASILFLTCVSVLRYVAVVHPLRAGWLQETGWGVGVCVVVWGLSALEVYPMFLTITVVSADRKRWCLDFASSESDKIHLYNWLLTLLGYGLPLVVVGVCYMQVAWALITGPYPRTPSRTRAYRLTVAIAAVFVASFAPYHALRIIRVYTRCSVDCALRRGVHAAYILFRPVAVLNTCLNLPLYTLAGGRVHRAFAGLLPSRCGPRHSPRKNLSIIIMGWEGLLLKGISVCSPADGQP</sequence>
<dbReference type="Pfam" id="PF00001">
    <property type="entry name" value="7tm_1"/>
    <property type="match status" value="1"/>
</dbReference>
<feature type="transmembrane region" description="Helical" evidence="9">
    <location>
        <begin position="88"/>
        <end position="110"/>
    </location>
</feature>
<evidence type="ECO:0000313" key="11">
    <source>
        <dbReference type="EMBL" id="KAG9335550.1"/>
    </source>
</evidence>
<evidence type="ECO:0000256" key="4">
    <source>
        <dbReference type="ARBA" id="ARBA00022989"/>
    </source>
</evidence>
<evidence type="ECO:0000256" key="8">
    <source>
        <dbReference type="ARBA" id="ARBA00023224"/>
    </source>
</evidence>
<feature type="transmembrane region" description="Helical" evidence="9">
    <location>
        <begin position="51"/>
        <end position="76"/>
    </location>
</feature>
<keyword evidence="5" id="KW-0297">G-protein coupled receptor</keyword>
<keyword evidence="6 9" id="KW-0472">Membrane</keyword>
<evidence type="ECO:0000256" key="2">
    <source>
        <dbReference type="ARBA" id="ARBA00022475"/>
    </source>
</evidence>
<dbReference type="OrthoDB" id="5967390at2759"/>
<evidence type="ECO:0000313" key="12">
    <source>
        <dbReference type="Proteomes" id="UP000824540"/>
    </source>
</evidence>
<evidence type="ECO:0000256" key="6">
    <source>
        <dbReference type="ARBA" id="ARBA00023136"/>
    </source>
</evidence>
<dbReference type="AlphaFoldDB" id="A0A8T2N815"/>
<organism evidence="11 12">
    <name type="scientific">Albula glossodonta</name>
    <name type="common">roundjaw bonefish</name>
    <dbReference type="NCBI Taxonomy" id="121402"/>
    <lineage>
        <taxon>Eukaryota</taxon>
        <taxon>Metazoa</taxon>
        <taxon>Chordata</taxon>
        <taxon>Craniata</taxon>
        <taxon>Vertebrata</taxon>
        <taxon>Euteleostomi</taxon>
        <taxon>Actinopterygii</taxon>
        <taxon>Neopterygii</taxon>
        <taxon>Teleostei</taxon>
        <taxon>Albuliformes</taxon>
        <taxon>Albulidae</taxon>
        <taxon>Albula</taxon>
    </lineage>
</organism>
<keyword evidence="7" id="KW-0675">Receptor</keyword>
<feature type="transmembrane region" description="Helical" evidence="9">
    <location>
        <begin position="213"/>
        <end position="234"/>
    </location>
</feature>
<name>A0A8T2N815_9TELE</name>
<dbReference type="Gene3D" id="1.20.1070.10">
    <property type="entry name" value="Rhodopsin 7-helix transmembrane proteins"/>
    <property type="match status" value="1"/>
</dbReference>
<gene>
    <name evidence="11" type="ORF">JZ751_004453</name>
</gene>
<comment type="subcellular location">
    <subcellularLocation>
        <location evidence="1">Cell membrane</location>
        <topology evidence="1">Multi-pass membrane protein</topology>
    </subcellularLocation>
</comment>
<evidence type="ECO:0000256" key="1">
    <source>
        <dbReference type="ARBA" id="ARBA00004651"/>
    </source>
</evidence>
<evidence type="ECO:0000259" key="10">
    <source>
        <dbReference type="PROSITE" id="PS50262"/>
    </source>
</evidence>
<feature type="transmembrane region" description="Helical" evidence="9">
    <location>
        <begin position="255"/>
        <end position="276"/>
    </location>
</feature>
<evidence type="ECO:0000256" key="5">
    <source>
        <dbReference type="ARBA" id="ARBA00023040"/>
    </source>
</evidence>
<dbReference type="GO" id="GO:0005886">
    <property type="term" value="C:plasma membrane"/>
    <property type="evidence" value="ECO:0007669"/>
    <property type="project" value="UniProtKB-SubCell"/>
</dbReference>
<evidence type="ECO:0000256" key="9">
    <source>
        <dbReference type="SAM" id="Phobius"/>
    </source>
</evidence>
<dbReference type="SUPFAM" id="SSF81321">
    <property type="entry name" value="Family A G protein-coupled receptor-like"/>
    <property type="match status" value="1"/>
</dbReference>
<dbReference type="InterPro" id="IPR000276">
    <property type="entry name" value="GPCR_Rhodpsn"/>
</dbReference>
<dbReference type="InterPro" id="IPR017452">
    <property type="entry name" value="GPCR_Rhodpsn_7TM"/>
</dbReference>
<protein>
    <recommendedName>
        <fullName evidence="10">G-protein coupled receptors family 1 profile domain-containing protein</fullName>
    </recommendedName>
</protein>
<dbReference type="PANTHER" id="PTHR24231">
    <property type="entry name" value="PURINOCEPTOR-RELATED G-PROTEIN COUPLED RECEPTOR"/>
    <property type="match status" value="1"/>
</dbReference>
<dbReference type="EMBL" id="JAFBMS010000116">
    <property type="protein sequence ID" value="KAG9335550.1"/>
    <property type="molecule type" value="Genomic_DNA"/>
</dbReference>
<accession>A0A8T2N815</accession>
<dbReference type="Proteomes" id="UP000824540">
    <property type="component" value="Unassembled WGS sequence"/>
</dbReference>
<keyword evidence="4 9" id="KW-1133">Transmembrane helix</keyword>
<evidence type="ECO:0000256" key="7">
    <source>
        <dbReference type="ARBA" id="ARBA00023170"/>
    </source>
</evidence>
<keyword evidence="2" id="KW-1003">Cell membrane</keyword>
<dbReference type="PRINTS" id="PR01157">
    <property type="entry name" value="P2YPURNOCPTR"/>
</dbReference>
<reference evidence="11" key="1">
    <citation type="thesis" date="2021" institute="BYU ScholarsArchive" country="Provo, UT, USA">
        <title>Applications of and Algorithms for Genome Assembly and Genomic Analyses with an Emphasis on Marine Teleosts.</title>
        <authorList>
            <person name="Pickett B.D."/>
        </authorList>
    </citation>
    <scope>NUCLEOTIDE SEQUENCE</scope>
    <source>
        <strain evidence="11">HI-2016</strain>
    </source>
</reference>
<feature type="transmembrane region" description="Helical" evidence="9">
    <location>
        <begin position="165"/>
        <end position="193"/>
    </location>
</feature>